<dbReference type="Pfam" id="PF01300">
    <property type="entry name" value="Sua5_yciO_yrdC"/>
    <property type="match status" value="1"/>
</dbReference>
<evidence type="ECO:0000313" key="11">
    <source>
        <dbReference type="Proteomes" id="UP000515152"/>
    </source>
</evidence>
<dbReference type="Gene3D" id="3.90.870.10">
    <property type="entry name" value="DHBP synthase"/>
    <property type="match status" value="1"/>
</dbReference>
<evidence type="ECO:0000256" key="1">
    <source>
        <dbReference type="ARBA" id="ARBA00004496"/>
    </source>
</evidence>
<feature type="transmembrane region" description="Helical" evidence="9">
    <location>
        <begin position="543"/>
        <end position="562"/>
    </location>
</feature>
<dbReference type="SUPFAM" id="SSF55821">
    <property type="entry name" value="YrdC/RibB"/>
    <property type="match status" value="1"/>
</dbReference>
<protein>
    <recommendedName>
        <fullName evidence="4">Threonylcarbamoyl-AMP synthase</fullName>
        <ecNumber evidence="3">2.7.7.87</ecNumber>
    </recommendedName>
</protein>
<feature type="compositionally biased region" description="Acidic residues" evidence="8">
    <location>
        <begin position="857"/>
        <end position="866"/>
    </location>
</feature>
<keyword evidence="9" id="KW-0812">Transmembrane</keyword>
<feature type="transmembrane region" description="Helical" evidence="9">
    <location>
        <begin position="114"/>
        <end position="134"/>
    </location>
</feature>
<dbReference type="OrthoDB" id="3648309at2759"/>
<feature type="transmembrane region" description="Helical" evidence="9">
    <location>
        <begin position="223"/>
        <end position="244"/>
    </location>
</feature>
<feature type="transmembrane region" description="Helical" evidence="9">
    <location>
        <begin position="282"/>
        <end position="299"/>
    </location>
</feature>
<dbReference type="KEGG" id="char:105902932"/>
<keyword evidence="5" id="KW-0963">Cytoplasm</keyword>
<sequence length="882" mass="93618">MSETLGSFTRAMADAEIQSLHYSVGVLGISGGSLLLLVNGYGSAPGESLISSTALGVLLLIISSLLAYAGVRRSLSPAPLFTCLCLTVSALWCASGLVYILVGEGYVDSTQGLRNAMIPGLAAFTLALLILGVVAVLANEVVLFIIAFTISLACAHQIAGLAEIRFGQGATAANYLLVCFVGTYFGSGRLLSFITHGKLQLPGTGLTDKHGPTQMQGPDSGDVVTVGLVMNLLSASVLACPVLGVVPSLSVGLVPWLWTAGVFQLGVCLLCYRGLDTVSATFYGFMAILRFAEGYSALVGDLTIRPPYSPVPFPAVFAILFFVLALFSFQRSLVDSFYQLFFVAYSIAIAAQPRGFFQGGTQGVQAAIFVATGLMLLVTINNKASPYKVPTGDGLLKALLTRTGGLALRSQDKDFHAPYLGYSRYADAEILGHASSVLAAFAITATVGTEGPLAVLILPWAVVSGGLLQLLCGSVAFARGKTLESAAFIMYGFMWTVWGLTRFGGLYGSTRGFSVAVGLISFMLFNCLVTVAALYLSVAWFAYAFTFQLILISFLLDAVGALPYGYDIGVTIIFGLVSFYCFLANIFNSTFQKPQIPLGAPLIKLGGKGRDNCPHLPSRKATSVLEIAEIMKNGGTCGMPTDTVYVLVAACNRPDAVEKAYKTKQHAGDRPMSLWVSSLQQLEPVRDQINPLLWDLMEAAWPSSISLVIPRAPWMEFFGLKESSKYIGTPTSIAIRNPDCTVATQLISLVGPMAVTSANPTGEADTTHHNQVYAKLGDNVDGVLCDGPSPENIASTVVDCTKIESGNIGFFRVGLIPKSKVLQLFEEVQRKHTHGQTNPGFETDLSDSAGSEREGADETTAEETAAEMDASLDTNSESNDSL</sequence>
<dbReference type="GO" id="GO:0003725">
    <property type="term" value="F:double-stranded RNA binding"/>
    <property type="evidence" value="ECO:0007669"/>
    <property type="project" value="InterPro"/>
</dbReference>
<feature type="transmembrane region" description="Helical" evidence="9">
    <location>
        <begin position="453"/>
        <end position="476"/>
    </location>
</feature>
<dbReference type="GO" id="GO:0006450">
    <property type="term" value="P:regulation of translational fidelity"/>
    <property type="evidence" value="ECO:0007669"/>
    <property type="project" value="TreeGrafter"/>
</dbReference>
<dbReference type="PANTHER" id="PTHR17490:SF17">
    <property type="entry name" value="THREONYLCARBAMOYL-AMP SYNTHASE"/>
    <property type="match status" value="1"/>
</dbReference>
<keyword evidence="9" id="KW-1133">Transmembrane helix</keyword>
<dbReference type="GeneID" id="105902932"/>
<accession>A0A6P8GYG4</accession>
<feature type="transmembrane region" description="Helical" evidence="9">
    <location>
        <begin position="48"/>
        <end position="68"/>
    </location>
</feature>
<organism evidence="11 12">
    <name type="scientific">Clupea harengus</name>
    <name type="common">Atlantic herring</name>
    <dbReference type="NCBI Taxonomy" id="7950"/>
    <lineage>
        <taxon>Eukaryota</taxon>
        <taxon>Metazoa</taxon>
        <taxon>Chordata</taxon>
        <taxon>Craniata</taxon>
        <taxon>Vertebrata</taxon>
        <taxon>Euteleostomi</taxon>
        <taxon>Actinopterygii</taxon>
        <taxon>Neopterygii</taxon>
        <taxon>Teleostei</taxon>
        <taxon>Clupei</taxon>
        <taxon>Clupeiformes</taxon>
        <taxon>Clupeoidei</taxon>
        <taxon>Clupeidae</taxon>
        <taxon>Clupea</taxon>
    </lineage>
</organism>
<dbReference type="PANTHER" id="PTHR17490">
    <property type="entry name" value="SUA5"/>
    <property type="match status" value="1"/>
</dbReference>
<comment type="similarity">
    <text evidence="2">Belongs to the SUA5 family.</text>
</comment>
<dbReference type="InterPro" id="IPR006070">
    <property type="entry name" value="Sua5-like_dom"/>
</dbReference>
<dbReference type="InterPro" id="IPR050156">
    <property type="entry name" value="TC-AMP_synthase_SUA5"/>
</dbReference>
<keyword evidence="9" id="KW-0472">Membrane</keyword>
<feature type="transmembrane region" description="Helical" evidence="9">
    <location>
        <begin position="80"/>
        <end position="102"/>
    </location>
</feature>
<evidence type="ECO:0000313" key="12">
    <source>
        <dbReference type="RefSeq" id="XP_031443021.1"/>
    </source>
</evidence>
<dbReference type="GO" id="GO:0000049">
    <property type="term" value="F:tRNA binding"/>
    <property type="evidence" value="ECO:0007669"/>
    <property type="project" value="TreeGrafter"/>
</dbReference>
<dbReference type="AlphaFoldDB" id="A0A6P8GYG4"/>
<dbReference type="GO" id="GO:0061710">
    <property type="term" value="F:L-threonylcarbamoyladenylate synthase"/>
    <property type="evidence" value="ECO:0007669"/>
    <property type="project" value="UniProtKB-EC"/>
</dbReference>
<evidence type="ECO:0000256" key="8">
    <source>
        <dbReference type="SAM" id="MobiDB-lite"/>
    </source>
</evidence>
<keyword evidence="11" id="KW-1185">Reference proteome</keyword>
<feature type="transmembrane region" description="Helical" evidence="9">
    <location>
        <begin position="336"/>
        <end position="357"/>
    </location>
</feature>
<evidence type="ECO:0000256" key="2">
    <source>
        <dbReference type="ARBA" id="ARBA00007663"/>
    </source>
</evidence>
<feature type="transmembrane region" description="Helical" evidence="9">
    <location>
        <begin position="141"/>
        <end position="160"/>
    </location>
</feature>
<dbReference type="EC" id="2.7.7.87" evidence="3"/>
<dbReference type="InterPro" id="IPR017945">
    <property type="entry name" value="DHBP_synth_RibB-like_a/b_dom"/>
</dbReference>
<dbReference type="FunFam" id="3.90.870.10:FF:000010">
    <property type="entry name" value="Si:ch211-153b23.4"/>
    <property type="match status" value="1"/>
</dbReference>
<evidence type="ECO:0000256" key="9">
    <source>
        <dbReference type="SAM" id="Phobius"/>
    </source>
</evidence>
<dbReference type="RefSeq" id="XP_031443021.1">
    <property type="nucleotide sequence ID" value="XM_031587161.1"/>
</dbReference>
<feature type="transmembrane region" description="Helical" evidence="9">
    <location>
        <begin position="513"/>
        <end position="536"/>
    </location>
</feature>
<name>A0A6P8GYG4_CLUHA</name>
<evidence type="ECO:0000256" key="6">
    <source>
        <dbReference type="ARBA" id="ARBA00022679"/>
    </source>
</evidence>
<gene>
    <name evidence="12" type="primary">si:ch211-153b23.4</name>
</gene>
<evidence type="ECO:0000256" key="3">
    <source>
        <dbReference type="ARBA" id="ARBA00012584"/>
    </source>
</evidence>
<evidence type="ECO:0000256" key="4">
    <source>
        <dbReference type="ARBA" id="ARBA00015492"/>
    </source>
</evidence>
<feature type="transmembrane region" description="Helical" evidence="9">
    <location>
        <begin position="256"/>
        <end position="275"/>
    </location>
</feature>
<dbReference type="Proteomes" id="UP000515152">
    <property type="component" value="Chromosome 20"/>
</dbReference>
<dbReference type="GO" id="GO:0005737">
    <property type="term" value="C:cytoplasm"/>
    <property type="evidence" value="ECO:0007669"/>
    <property type="project" value="UniProtKB-SubCell"/>
</dbReference>
<evidence type="ECO:0000256" key="5">
    <source>
        <dbReference type="ARBA" id="ARBA00022490"/>
    </source>
</evidence>
<keyword evidence="6" id="KW-0808">Transferase</keyword>
<evidence type="ECO:0000259" key="10">
    <source>
        <dbReference type="PROSITE" id="PS51163"/>
    </source>
</evidence>
<comment type="subcellular location">
    <subcellularLocation>
        <location evidence="1">Cytoplasm</location>
    </subcellularLocation>
</comment>
<feature type="domain" description="YrdC-like" evidence="10">
    <location>
        <begin position="621"/>
        <end position="816"/>
    </location>
</feature>
<feature type="region of interest" description="Disordered" evidence="8">
    <location>
        <begin position="831"/>
        <end position="882"/>
    </location>
</feature>
<feature type="transmembrane region" description="Helical" evidence="9">
    <location>
        <begin position="488"/>
        <end position="507"/>
    </location>
</feature>
<feature type="compositionally biased region" description="Polar residues" evidence="8">
    <location>
        <begin position="872"/>
        <end position="882"/>
    </location>
</feature>
<feature type="transmembrane region" description="Helical" evidence="9">
    <location>
        <begin position="363"/>
        <end position="380"/>
    </location>
</feature>
<feature type="transmembrane region" description="Helical" evidence="9">
    <location>
        <begin position="568"/>
        <end position="587"/>
    </location>
</feature>
<comment type="catalytic activity">
    <reaction evidence="7">
        <text>L-threonine + hydrogencarbonate + ATP = L-threonylcarbamoyladenylate + diphosphate + H2O</text>
        <dbReference type="Rhea" id="RHEA:36407"/>
        <dbReference type="ChEBI" id="CHEBI:15377"/>
        <dbReference type="ChEBI" id="CHEBI:17544"/>
        <dbReference type="ChEBI" id="CHEBI:30616"/>
        <dbReference type="ChEBI" id="CHEBI:33019"/>
        <dbReference type="ChEBI" id="CHEBI:57926"/>
        <dbReference type="ChEBI" id="CHEBI:73682"/>
        <dbReference type="EC" id="2.7.7.87"/>
    </reaction>
</comment>
<feature type="transmembrane region" description="Helical" evidence="9">
    <location>
        <begin position="311"/>
        <end position="329"/>
    </location>
</feature>
<reference evidence="12" key="1">
    <citation type="submission" date="2025-08" db="UniProtKB">
        <authorList>
            <consortium name="RefSeq"/>
        </authorList>
    </citation>
    <scope>IDENTIFICATION</scope>
</reference>
<feature type="transmembrane region" description="Helical" evidence="9">
    <location>
        <begin position="20"/>
        <end position="42"/>
    </location>
</feature>
<proteinExistence type="inferred from homology"/>
<dbReference type="PROSITE" id="PS51163">
    <property type="entry name" value="YRDC"/>
    <property type="match status" value="1"/>
</dbReference>
<evidence type="ECO:0000256" key="7">
    <source>
        <dbReference type="ARBA" id="ARBA00048366"/>
    </source>
</evidence>
<feature type="transmembrane region" description="Helical" evidence="9">
    <location>
        <begin position="172"/>
        <end position="191"/>
    </location>
</feature>